<organism evidence="2 3">
    <name type="scientific">Streptomyces violaceoruber</name>
    <dbReference type="NCBI Taxonomy" id="1935"/>
    <lineage>
        <taxon>Bacteria</taxon>
        <taxon>Bacillati</taxon>
        <taxon>Actinomycetota</taxon>
        <taxon>Actinomycetes</taxon>
        <taxon>Kitasatosporales</taxon>
        <taxon>Streptomycetaceae</taxon>
        <taxon>Streptomyces</taxon>
        <taxon>Streptomyces violaceoruber group</taxon>
    </lineage>
</organism>
<evidence type="ECO:0000256" key="1">
    <source>
        <dbReference type="SAM" id="MobiDB-lite"/>
    </source>
</evidence>
<name>A0A1V0UEX1_STRVN</name>
<dbReference type="OrthoDB" id="4331107at2"/>
<gene>
    <name evidence="2" type="ORF">B1H20_21455</name>
</gene>
<sequence>MKNIVAGREPVTATEFVELALGVDLELFTGPAVESPLERAARLDVAFEVLADLEDADPEAAAYARSLMRTLPLKPLPASARRPRRAVRHPVVSVTGSGVAA</sequence>
<protein>
    <submittedName>
        <fullName evidence="2">Uncharacterized protein</fullName>
    </submittedName>
</protein>
<feature type="region of interest" description="Disordered" evidence="1">
    <location>
        <begin position="78"/>
        <end position="101"/>
    </location>
</feature>
<dbReference type="STRING" id="1935.B1H20_21455"/>
<dbReference type="KEGG" id="svu:B1H20_21455"/>
<evidence type="ECO:0000313" key="2">
    <source>
        <dbReference type="EMBL" id="ARF63656.1"/>
    </source>
</evidence>
<accession>A0A1V0UEX1</accession>
<reference evidence="2 3" key="1">
    <citation type="submission" date="2017-03" db="EMBL/GenBank/DDBJ databases">
        <title>Complete Genome Sequence of a natural compounds producer, Streptomyces violaceus S21.</title>
        <authorList>
            <person name="Zhong C."/>
            <person name="Zhao Z."/>
            <person name="Fu J."/>
            <person name="Zong G."/>
            <person name="Qin R."/>
            <person name="Cao G."/>
        </authorList>
    </citation>
    <scope>NUCLEOTIDE SEQUENCE [LARGE SCALE GENOMIC DNA]</scope>
    <source>
        <strain evidence="2 3">S21</strain>
    </source>
</reference>
<proteinExistence type="predicted"/>
<dbReference type="Proteomes" id="UP000192445">
    <property type="component" value="Chromosome"/>
</dbReference>
<dbReference type="EMBL" id="CP020570">
    <property type="protein sequence ID" value="ARF63656.1"/>
    <property type="molecule type" value="Genomic_DNA"/>
</dbReference>
<dbReference type="AlphaFoldDB" id="A0A1V0UEX1"/>
<evidence type="ECO:0000313" key="3">
    <source>
        <dbReference type="Proteomes" id="UP000192445"/>
    </source>
</evidence>
<dbReference type="RefSeq" id="WP_083193127.1">
    <property type="nucleotide sequence ID" value="NZ_CP020570.1"/>
</dbReference>